<dbReference type="AlphaFoldDB" id="A0A411DMH0"/>
<name>A0A411DMH0_CHRID</name>
<gene>
    <name evidence="1" type="ORF">EU348_10375</name>
</gene>
<evidence type="ECO:0000313" key="1">
    <source>
        <dbReference type="EMBL" id="QBA21583.1"/>
    </source>
</evidence>
<dbReference type="InterPro" id="IPR010133">
    <property type="entry name" value="Bacteriocin_signal_seq"/>
</dbReference>
<sequence>MRNQHANNGKKLTKKELKTIKGGVMICSHQGICAQIHPSCYEPECRTGQAQLKCTDTINNCVVFSPSCIEPKCRFDIGIPL</sequence>
<proteinExistence type="predicted"/>
<protein>
    <submittedName>
        <fullName evidence="1">Bacteriocin</fullName>
    </submittedName>
</protein>
<accession>A0A411DMH0</accession>
<dbReference type="EMBL" id="CP035532">
    <property type="protein sequence ID" value="QBA21583.1"/>
    <property type="molecule type" value="Genomic_DNA"/>
</dbReference>
<organism evidence="1">
    <name type="scientific">Chryseobacterium indologenes</name>
    <name type="common">Flavobacterium indologenes</name>
    <dbReference type="NCBI Taxonomy" id="253"/>
    <lineage>
        <taxon>Bacteria</taxon>
        <taxon>Pseudomonadati</taxon>
        <taxon>Bacteroidota</taxon>
        <taxon>Flavobacteriia</taxon>
        <taxon>Flavobacteriales</taxon>
        <taxon>Weeksellaceae</taxon>
        <taxon>Chryseobacterium group</taxon>
        <taxon>Chryseobacterium</taxon>
    </lineage>
</organism>
<dbReference type="NCBIfam" id="TIGR01847">
    <property type="entry name" value="bacteriocin_sig"/>
    <property type="match status" value="1"/>
</dbReference>
<reference evidence="1" key="1">
    <citation type="submission" date="2019-01" db="EMBL/GenBank/DDBJ databases">
        <title>Whole Genome Sequencing for Putative Detection of Antimicrobial Resistance and Potential Virulence Factors in Chryseobacterium indologenes isolated from Nile Tilapia in Tanzania.</title>
        <authorList>
            <person name="Mwega E."/>
            <person name="Mutoloki S."/>
            <person name="Mugimba K."/>
            <person name="Colquhoun D."/>
            <person name="Mdegela R."/>
            <person name="Evensen O."/>
            <person name="Wasteson Y."/>
        </authorList>
    </citation>
    <scope>NUCLEOTIDE SEQUENCE [LARGE SCALE GENOMIC DNA]</scope>
    <source>
        <strain evidence="1">StR 01</strain>
    </source>
</reference>